<evidence type="ECO:0000313" key="3">
    <source>
        <dbReference type="Proteomes" id="UP001500403"/>
    </source>
</evidence>
<dbReference type="InterPro" id="IPR015020">
    <property type="entry name" value="Rv2525c-like_Glyco_Hydro-like"/>
</dbReference>
<name>A0ABP6JVP6_9ACTN</name>
<evidence type="ECO:0000313" key="2">
    <source>
        <dbReference type="EMBL" id="GAA2946590.1"/>
    </source>
</evidence>
<proteinExistence type="predicted"/>
<comment type="caution">
    <text evidence="2">The sequence shown here is derived from an EMBL/GenBank/DDBJ whole genome shotgun (WGS) entry which is preliminary data.</text>
</comment>
<dbReference type="Pfam" id="PF08924">
    <property type="entry name" value="Rv2525c_GlyHyd-like"/>
    <property type="match status" value="1"/>
</dbReference>
<dbReference type="SUPFAM" id="SSF51445">
    <property type="entry name" value="(Trans)glycosidases"/>
    <property type="match status" value="1"/>
</dbReference>
<accession>A0ABP6JVP6</accession>
<reference evidence="3" key="1">
    <citation type="journal article" date="2019" name="Int. J. Syst. Evol. Microbiol.">
        <title>The Global Catalogue of Microorganisms (GCM) 10K type strain sequencing project: providing services to taxonomists for standard genome sequencing and annotation.</title>
        <authorList>
            <consortium name="The Broad Institute Genomics Platform"/>
            <consortium name="The Broad Institute Genome Sequencing Center for Infectious Disease"/>
            <person name="Wu L."/>
            <person name="Ma J."/>
        </authorList>
    </citation>
    <scope>NUCLEOTIDE SEQUENCE [LARGE SCALE GENOMIC DNA]</scope>
    <source>
        <strain evidence="3">JCM 9088</strain>
    </source>
</reference>
<dbReference type="Proteomes" id="UP001500403">
    <property type="component" value="Unassembled WGS sequence"/>
</dbReference>
<organism evidence="2 3">
    <name type="scientific">Streptomyces enissocaesilis</name>
    <dbReference type="NCBI Taxonomy" id="332589"/>
    <lineage>
        <taxon>Bacteria</taxon>
        <taxon>Bacillati</taxon>
        <taxon>Actinomycetota</taxon>
        <taxon>Actinomycetes</taxon>
        <taxon>Kitasatosporales</taxon>
        <taxon>Streptomycetaceae</taxon>
        <taxon>Streptomyces</taxon>
        <taxon>Streptomyces rochei group</taxon>
    </lineage>
</organism>
<dbReference type="EMBL" id="BAAAUD010000035">
    <property type="protein sequence ID" value="GAA2946590.1"/>
    <property type="molecule type" value="Genomic_DNA"/>
</dbReference>
<protein>
    <recommendedName>
        <fullName evidence="1">Rv2525c-like glycoside hydrolase-like domain-containing protein</fullName>
    </recommendedName>
</protein>
<keyword evidence="3" id="KW-1185">Reference proteome</keyword>
<gene>
    <name evidence="2" type="ORF">GCM10010446_34850</name>
</gene>
<dbReference type="InterPro" id="IPR017853">
    <property type="entry name" value="GH"/>
</dbReference>
<dbReference type="Gene3D" id="3.20.20.80">
    <property type="entry name" value="Glycosidases"/>
    <property type="match status" value="1"/>
</dbReference>
<dbReference type="RefSeq" id="WP_344496072.1">
    <property type="nucleotide sequence ID" value="NZ_BAAAUD010000035.1"/>
</dbReference>
<evidence type="ECO:0000259" key="1">
    <source>
        <dbReference type="Pfam" id="PF08924"/>
    </source>
</evidence>
<feature type="domain" description="Rv2525c-like glycoside hydrolase-like" evidence="1">
    <location>
        <begin position="71"/>
        <end position="279"/>
    </location>
</feature>
<sequence length="288" mass="31920">MYLQRLLGYAVALVAVLGVLGVPHQADAQSRAPAPVPAPAQAPAPAAAPTVTFRGRAFDTCLTPSLSTMRAWRSSPYRAVGVYFGGRGRACPKQRNLTKKWVAEVDRTGWRVLPVFVGSQSPCVVAKNKRHVRMGNAPWRQGKKEARQAVRAAKALGMLKGSALYLDMEAYDAGNSRCARTTLDFVRGWSREVRKYAYLPGFYSSADSGVRHMERARKAKEADLPSAMWFARWNGKPSLYGERSLSDRAWTPHRRIHQYAGNVTEKHGGRRLSIDRNTVDAPVARIRS</sequence>